<evidence type="ECO:0000313" key="2">
    <source>
        <dbReference type="Proteomes" id="UP000317778"/>
    </source>
</evidence>
<accession>A0A532V9L2</accession>
<reference evidence="1 2" key="1">
    <citation type="submission" date="2017-06" db="EMBL/GenBank/DDBJ databases">
        <title>Novel microbial phyla capable of carbon fixation and sulfur reduction in deep-sea sediments.</title>
        <authorList>
            <person name="Huang J."/>
            <person name="Baker B."/>
            <person name="Wang Y."/>
        </authorList>
    </citation>
    <scope>NUCLEOTIDE SEQUENCE [LARGE SCALE GENOMIC DNA]</scope>
    <source>
        <strain evidence="1">B3_TA06</strain>
    </source>
</reference>
<dbReference type="AlphaFoldDB" id="A0A532V9L2"/>
<gene>
    <name evidence="1" type="ORF">CEE36_01935</name>
</gene>
<dbReference type="EMBL" id="NJBO01000002">
    <property type="protein sequence ID" value="TKJ43900.1"/>
    <property type="molecule type" value="Genomic_DNA"/>
</dbReference>
<evidence type="ECO:0000313" key="1">
    <source>
        <dbReference type="EMBL" id="TKJ43900.1"/>
    </source>
</evidence>
<name>A0A532V9L2_UNCT6</name>
<sequence length="287" mass="31119">MKKILITLPLAILIVGCGLIPKPPDVEGIEKLLTEELKVIATPGDDSVRIEIKGFPAELPEGLEGVSVYVDTFDMSNLPGSELGTPVASGITDSTIIEQGGLKNGKQYYFEGRGEMVGDTVSTLGFGGMFYPRPWGSGSYLGYNPDATPPEEGINNALRFDRATGHPEENLTANGEADFFLFTDAGGENLYITNTMTLGSENRNGVEPAEVHIQNWLDVKDSSATYSDTVMLEKDQVYYFMTADGYFGKFAVVGDITTAPVVMLGEGDALKVYLRYAFQTAQHIGHY</sequence>
<dbReference type="PROSITE" id="PS51257">
    <property type="entry name" value="PROKAR_LIPOPROTEIN"/>
    <property type="match status" value="1"/>
</dbReference>
<proteinExistence type="predicted"/>
<protein>
    <submittedName>
        <fullName evidence="1">Uncharacterized protein</fullName>
    </submittedName>
</protein>
<comment type="caution">
    <text evidence="1">The sequence shown here is derived from an EMBL/GenBank/DDBJ whole genome shotgun (WGS) entry which is preliminary data.</text>
</comment>
<organism evidence="1 2">
    <name type="scientific">candidate division TA06 bacterium B3_TA06</name>
    <dbReference type="NCBI Taxonomy" id="2012487"/>
    <lineage>
        <taxon>Bacteria</taxon>
        <taxon>Bacteria division TA06</taxon>
    </lineage>
</organism>
<dbReference type="Proteomes" id="UP000317778">
    <property type="component" value="Unassembled WGS sequence"/>
</dbReference>